<keyword evidence="10" id="KW-1185">Reference proteome</keyword>
<dbReference type="GO" id="GO:0008236">
    <property type="term" value="F:serine-type peptidase activity"/>
    <property type="evidence" value="ECO:0007669"/>
    <property type="project" value="UniProtKB-KW"/>
</dbReference>
<dbReference type="PIRSF" id="PIRSF001217">
    <property type="entry name" value="Protease_4_SppA"/>
    <property type="match status" value="1"/>
</dbReference>
<evidence type="ECO:0000256" key="6">
    <source>
        <dbReference type="ARBA" id="ARBA00023136"/>
    </source>
</evidence>
<evidence type="ECO:0000256" key="2">
    <source>
        <dbReference type="ARBA" id="ARBA00008683"/>
    </source>
</evidence>
<feature type="active site" description="Proton donor/acceptor" evidence="7">
    <location>
        <position position="195"/>
    </location>
</feature>
<protein>
    <submittedName>
        <fullName evidence="9">Signal peptide peptidase SppA</fullName>
    </submittedName>
</protein>
<dbReference type="InterPro" id="IPR047217">
    <property type="entry name" value="S49_SppA_67K_type_N"/>
</dbReference>
<dbReference type="PANTHER" id="PTHR33209">
    <property type="entry name" value="PROTEASE 4"/>
    <property type="match status" value="1"/>
</dbReference>
<evidence type="ECO:0000313" key="10">
    <source>
        <dbReference type="Proteomes" id="UP000249248"/>
    </source>
</evidence>
<dbReference type="InterPro" id="IPR004634">
    <property type="entry name" value="Pept_S49_pIV"/>
</dbReference>
<dbReference type="OrthoDB" id="9764363at2"/>
<evidence type="ECO:0000256" key="1">
    <source>
        <dbReference type="ARBA" id="ARBA00004370"/>
    </source>
</evidence>
<evidence type="ECO:0000256" key="3">
    <source>
        <dbReference type="ARBA" id="ARBA00022670"/>
    </source>
</evidence>
<accession>A0A2W1N375</accession>
<dbReference type="Gene3D" id="3.90.226.10">
    <property type="entry name" value="2-enoyl-CoA Hydratase, Chain A, domain 1"/>
    <property type="match status" value="2"/>
</dbReference>
<evidence type="ECO:0000256" key="4">
    <source>
        <dbReference type="ARBA" id="ARBA00022801"/>
    </source>
</evidence>
<evidence type="ECO:0000259" key="8">
    <source>
        <dbReference type="Pfam" id="PF01343"/>
    </source>
</evidence>
<keyword evidence="4" id="KW-0378">Hydrolase</keyword>
<reference evidence="9 10" key="1">
    <citation type="submission" date="2018-06" db="EMBL/GenBank/DDBJ databases">
        <title>The draft genome sequence of Crocinitomix sp. SM1701.</title>
        <authorList>
            <person name="Zhang X."/>
        </authorList>
    </citation>
    <scope>NUCLEOTIDE SEQUENCE [LARGE SCALE GENOMIC DNA]</scope>
    <source>
        <strain evidence="9 10">SM1701</strain>
    </source>
</reference>
<dbReference type="InterPro" id="IPR047272">
    <property type="entry name" value="S49_SppA_C"/>
</dbReference>
<keyword evidence="6" id="KW-0472">Membrane</keyword>
<comment type="similarity">
    <text evidence="2">Belongs to the peptidase S49 family.</text>
</comment>
<dbReference type="RefSeq" id="WP_111061668.1">
    <property type="nucleotide sequence ID" value="NZ_JBHUCU010000007.1"/>
</dbReference>
<organism evidence="9 10">
    <name type="scientific">Putridiphycobacter roseus</name>
    <dbReference type="NCBI Taxonomy" id="2219161"/>
    <lineage>
        <taxon>Bacteria</taxon>
        <taxon>Pseudomonadati</taxon>
        <taxon>Bacteroidota</taxon>
        <taxon>Flavobacteriia</taxon>
        <taxon>Flavobacteriales</taxon>
        <taxon>Crocinitomicaceae</taxon>
        <taxon>Putridiphycobacter</taxon>
    </lineage>
</organism>
<feature type="domain" description="Peptidase S49" evidence="8">
    <location>
        <begin position="125"/>
        <end position="278"/>
    </location>
</feature>
<evidence type="ECO:0000256" key="7">
    <source>
        <dbReference type="PIRSR" id="PIRSR001217-1"/>
    </source>
</evidence>
<dbReference type="EMBL" id="QKSB01000001">
    <property type="protein sequence ID" value="PZE18767.1"/>
    <property type="molecule type" value="Genomic_DNA"/>
</dbReference>
<sequence>MTFWKTFFASLLATIASGLLLMVIFFMILGAMVSGIDGLFEAPNKILKSNAVLHMKLNSKVGDVSYAYMDPMSFQPIEQMGLVDILSAIKAAKTDNRIKGIYLNVTASNVGMALLKEIRIALEDFKSSGKFLIAYQENYDNKSYYLSSVAQEIYQYPTGMFGVTGLGAEIPFIKGTLDLLGVEMQIIRGTNNKFKSAVEPLMYTQMSEANRLQTQKYLNALWNEITQSIEMSRNISQVEINRIVDSVLTRTPQDAADFKFIDAVKYYDEVANIMREKLSISTSEDLNLFPFRDYVKKKRAHDAKSNIAVVSLEGEIVDGNGVTGQIGGNSSAELIRKIRQDSTVKAVVLRVNSGGGSALASDLIWREVELTKAVKPVVVSMGNVAASGGYYVACGANRIFAQENTITGSIGVFGVIPYTGDVMKEKLGVTFDHVQTNAHSVLSLNKRLTAGELKIIQHGVDDIYLDFITKVGLGRNMTTAQVDSIGQGRVWAGTDAINIGLIDEFGGLNDAIQYAASLIGVDSTSDIETRIETTNKTDKFMQLIQNMNDGGVQMPTSTLQTRLQEIYHFLSQLEQAKGVQARMPYLLWID</sequence>
<keyword evidence="5" id="KW-0720">Serine protease</keyword>
<comment type="subcellular location">
    <subcellularLocation>
        <location evidence="1">Membrane</location>
    </subcellularLocation>
</comment>
<dbReference type="PANTHER" id="PTHR33209:SF1">
    <property type="entry name" value="PEPTIDASE S49 DOMAIN-CONTAINING PROTEIN"/>
    <property type="match status" value="1"/>
</dbReference>
<proteinExistence type="inferred from homology"/>
<dbReference type="InterPro" id="IPR004635">
    <property type="entry name" value="Pept_S49_SppA"/>
</dbReference>
<keyword evidence="3" id="KW-0645">Protease</keyword>
<dbReference type="Pfam" id="PF01343">
    <property type="entry name" value="Peptidase_S49"/>
    <property type="match status" value="2"/>
</dbReference>
<comment type="caution">
    <text evidence="9">The sequence shown here is derived from an EMBL/GenBank/DDBJ whole genome shotgun (WGS) entry which is preliminary data.</text>
</comment>
<dbReference type="Gene3D" id="6.20.330.10">
    <property type="match status" value="1"/>
</dbReference>
<dbReference type="NCBIfam" id="TIGR00706">
    <property type="entry name" value="SppA_dom"/>
    <property type="match status" value="1"/>
</dbReference>
<name>A0A2W1N375_9FLAO</name>
<dbReference type="Proteomes" id="UP000249248">
    <property type="component" value="Unassembled WGS sequence"/>
</dbReference>
<dbReference type="GO" id="GO:0006465">
    <property type="term" value="P:signal peptide processing"/>
    <property type="evidence" value="ECO:0007669"/>
    <property type="project" value="InterPro"/>
</dbReference>
<dbReference type="InterPro" id="IPR002142">
    <property type="entry name" value="Peptidase_S49"/>
</dbReference>
<dbReference type="CDD" id="cd07023">
    <property type="entry name" value="S49_Sppa_N_C"/>
    <property type="match status" value="1"/>
</dbReference>
<evidence type="ECO:0000313" key="9">
    <source>
        <dbReference type="EMBL" id="PZE18767.1"/>
    </source>
</evidence>
<gene>
    <name evidence="9" type="primary">sppA</name>
    <name evidence="9" type="ORF">DNU06_02760</name>
</gene>
<dbReference type="CDD" id="cd07018">
    <property type="entry name" value="S49_SppA_67K_type"/>
    <property type="match status" value="1"/>
</dbReference>
<feature type="active site" description="Nucleophile" evidence="7">
    <location>
        <position position="387"/>
    </location>
</feature>
<dbReference type="GO" id="GO:0016020">
    <property type="term" value="C:membrane"/>
    <property type="evidence" value="ECO:0007669"/>
    <property type="project" value="UniProtKB-SubCell"/>
</dbReference>
<dbReference type="AlphaFoldDB" id="A0A2W1N375"/>
<dbReference type="InterPro" id="IPR029045">
    <property type="entry name" value="ClpP/crotonase-like_dom_sf"/>
</dbReference>
<evidence type="ECO:0000256" key="5">
    <source>
        <dbReference type="ARBA" id="ARBA00022825"/>
    </source>
</evidence>
<feature type="domain" description="Peptidase S49" evidence="8">
    <location>
        <begin position="371"/>
        <end position="521"/>
    </location>
</feature>
<dbReference type="SUPFAM" id="SSF52096">
    <property type="entry name" value="ClpP/crotonase"/>
    <property type="match status" value="2"/>
</dbReference>
<dbReference type="NCBIfam" id="TIGR00705">
    <property type="entry name" value="SppA_67K"/>
    <property type="match status" value="1"/>
</dbReference>